<organism evidence="1 2">
    <name type="scientific">Escovopsis weberi</name>
    <dbReference type="NCBI Taxonomy" id="150374"/>
    <lineage>
        <taxon>Eukaryota</taxon>
        <taxon>Fungi</taxon>
        <taxon>Dikarya</taxon>
        <taxon>Ascomycota</taxon>
        <taxon>Pezizomycotina</taxon>
        <taxon>Sordariomycetes</taxon>
        <taxon>Hypocreomycetidae</taxon>
        <taxon>Hypocreales</taxon>
        <taxon>Hypocreaceae</taxon>
        <taxon>Escovopsis</taxon>
    </lineage>
</organism>
<name>A0A0M9VXH4_ESCWE</name>
<gene>
    <name evidence="1" type="ORF">ESCO_003775</name>
</gene>
<dbReference type="Proteomes" id="UP000053831">
    <property type="component" value="Unassembled WGS sequence"/>
</dbReference>
<comment type="caution">
    <text evidence="1">The sequence shown here is derived from an EMBL/GenBank/DDBJ whole genome shotgun (WGS) entry which is preliminary data.</text>
</comment>
<accession>A0A0M9VXH4</accession>
<protein>
    <submittedName>
        <fullName evidence="1">Uncharacterized protein</fullName>
    </submittedName>
</protein>
<evidence type="ECO:0000313" key="2">
    <source>
        <dbReference type="Proteomes" id="UP000053831"/>
    </source>
</evidence>
<dbReference type="OrthoDB" id="9983560at2759"/>
<reference evidence="1 2" key="1">
    <citation type="submission" date="2015-07" db="EMBL/GenBank/DDBJ databases">
        <title>The genome of the fungus Escovopsis weberi, a specialized disease agent of ant agriculture.</title>
        <authorList>
            <person name="de Man T.J."/>
            <person name="Stajich J.E."/>
            <person name="Kubicek C.P."/>
            <person name="Chenthamara K."/>
            <person name="Atanasova L."/>
            <person name="Druzhinina I.S."/>
            <person name="Birnbaum S."/>
            <person name="Barribeau S.M."/>
            <person name="Teiling C."/>
            <person name="Suen G."/>
            <person name="Currie C."/>
            <person name="Gerardo N.M."/>
        </authorList>
    </citation>
    <scope>NUCLEOTIDE SEQUENCE [LARGE SCALE GENOMIC DNA]</scope>
</reference>
<keyword evidence="2" id="KW-1185">Reference proteome</keyword>
<dbReference type="EMBL" id="LGSR01000002">
    <property type="protein sequence ID" value="KOS23052.1"/>
    <property type="molecule type" value="Genomic_DNA"/>
</dbReference>
<dbReference type="AlphaFoldDB" id="A0A0M9VXH4"/>
<evidence type="ECO:0000313" key="1">
    <source>
        <dbReference type="EMBL" id="KOS23052.1"/>
    </source>
</evidence>
<proteinExistence type="predicted"/>
<sequence length="108" mass="12125">MIRRLLFSAVLVLGDQRTLKAPWRLHREHAPLFAFNTTGPVVRSGECKVFPGDDGWPSQEEWDALDSVLGGALIKSVPIAAPCYRDWGRYDAEECRALLGNWTNPDTQ</sequence>
<dbReference type="STRING" id="150374.A0A0M9VXH4"/>